<dbReference type="AlphaFoldDB" id="A0A7W9FY74"/>
<name>A0A7W9FY74_9ACTN</name>
<dbReference type="RefSeq" id="WP_185067678.1">
    <property type="nucleotide sequence ID" value="NZ_JACHMB010000001.1"/>
</dbReference>
<accession>A0A7W9FY74</accession>
<keyword evidence="2" id="KW-1185">Reference proteome</keyword>
<evidence type="ECO:0000313" key="1">
    <source>
        <dbReference type="EMBL" id="MBB5773747.1"/>
    </source>
</evidence>
<protein>
    <submittedName>
        <fullName evidence="1">Uncharacterized protein</fullName>
    </submittedName>
</protein>
<organism evidence="1 2">
    <name type="scientific">Nonomuraea jabiensis</name>
    <dbReference type="NCBI Taxonomy" id="882448"/>
    <lineage>
        <taxon>Bacteria</taxon>
        <taxon>Bacillati</taxon>
        <taxon>Actinomycetota</taxon>
        <taxon>Actinomycetes</taxon>
        <taxon>Streptosporangiales</taxon>
        <taxon>Streptosporangiaceae</taxon>
        <taxon>Nonomuraea</taxon>
    </lineage>
</organism>
<sequence length="97" mass="11353">MIKVYLFDRGCLHIDLDPEAVIGGDYTYWNPTYERDPQIWRATYRPIKVAAPLNISNQDLKEWDGRKAANSRRWYVEHMCGLTAAQIVAGRRRRRSA</sequence>
<dbReference type="Proteomes" id="UP000579153">
    <property type="component" value="Unassembled WGS sequence"/>
</dbReference>
<comment type="caution">
    <text evidence="1">The sequence shown here is derived from an EMBL/GenBank/DDBJ whole genome shotgun (WGS) entry which is preliminary data.</text>
</comment>
<proteinExistence type="predicted"/>
<evidence type="ECO:0000313" key="2">
    <source>
        <dbReference type="Proteomes" id="UP000579153"/>
    </source>
</evidence>
<dbReference type="EMBL" id="JACHMB010000001">
    <property type="protein sequence ID" value="MBB5773747.1"/>
    <property type="molecule type" value="Genomic_DNA"/>
</dbReference>
<reference evidence="1 2" key="1">
    <citation type="submission" date="2020-08" db="EMBL/GenBank/DDBJ databases">
        <title>Sequencing the genomes of 1000 actinobacteria strains.</title>
        <authorList>
            <person name="Klenk H.-P."/>
        </authorList>
    </citation>
    <scope>NUCLEOTIDE SEQUENCE [LARGE SCALE GENOMIC DNA]</scope>
    <source>
        <strain evidence="1 2">DSM 45507</strain>
    </source>
</reference>
<gene>
    <name evidence="1" type="ORF">HD596_000503</name>
</gene>